<organism evidence="3 4">
    <name type="scientific">Rhodococcus jostii</name>
    <dbReference type="NCBI Taxonomy" id="132919"/>
    <lineage>
        <taxon>Bacteria</taxon>
        <taxon>Bacillati</taxon>
        <taxon>Actinomycetota</taxon>
        <taxon>Actinomycetes</taxon>
        <taxon>Mycobacteriales</taxon>
        <taxon>Nocardiaceae</taxon>
        <taxon>Rhodococcus</taxon>
    </lineage>
</organism>
<dbReference type="OrthoDB" id="4954307at2"/>
<evidence type="ECO:0000313" key="4">
    <source>
        <dbReference type="Proteomes" id="UP000183407"/>
    </source>
</evidence>
<accession>A0A1H4IUY0</accession>
<feature type="region of interest" description="Disordered" evidence="1">
    <location>
        <begin position="239"/>
        <end position="263"/>
    </location>
</feature>
<dbReference type="Proteomes" id="UP000183407">
    <property type="component" value="Unassembled WGS sequence"/>
</dbReference>
<proteinExistence type="predicted"/>
<protein>
    <submittedName>
        <fullName evidence="3">SRSO17 transposase</fullName>
    </submittedName>
</protein>
<dbReference type="InterPro" id="IPR039365">
    <property type="entry name" value="IS701-like"/>
</dbReference>
<dbReference type="InterPro" id="IPR038721">
    <property type="entry name" value="IS701-like_DDE_dom"/>
</dbReference>
<dbReference type="PANTHER" id="PTHR33627:SF1">
    <property type="entry name" value="TRANSPOSASE"/>
    <property type="match status" value="1"/>
</dbReference>
<dbReference type="SUPFAM" id="SSF53098">
    <property type="entry name" value="Ribonuclease H-like"/>
    <property type="match status" value="1"/>
</dbReference>
<dbReference type="AlphaFoldDB" id="A0A1H4IUY0"/>
<dbReference type="Pfam" id="PF13546">
    <property type="entry name" value="DDE_5"/>
    <property type="match status" value="1"/>
</dbReference>
<name>A0A1H4IUY0_RHOJO</name>
<dbReference type="Gene3D" id="3.90.350.10">
    <property type="entry name" value="Transposase Inhibitor Protein From Tn5, Chain A, domain 1"/>
    <property type="match status" value="1"/>
</dbReference>
<reference evidence="4" key="1">
    <citation type="submission" date="2016-10" db="EMBL/GenBank/DDBJ databases">
        <authorList>
            <person name="Varghese N."/>
        </authorList>
    </citation>
    <scope>NUCLEOTIDE SEQUENCE [LARGE SCALE GENOMIC DNA]</scope>
    <source>
        <strain evidence="4">DSM 44719</strain>
    </source>
</reference>
<evidence type="ECO:0000313" key="3">
    <source>
        <dbReference type="EMBL" id="SEB37859.1"/>
    </source>
</evidence>
<dbReference type="EMBL" id="FNTL01000002">
    <property type="protein sequence ID" value="SEB37859.1"/>
    <property type="molecule type" value="Genomic_DNA"/>
</dbReference>
<dbReference type="PANTHER" id="PTHR33627">
    <property type="entry name" value="TRANSPOSASE"/>
    <property type="match status" value="1"/>
</dbReference>
<gene>
    <name evidence="3" type="ORF">SAMN04490220_0547</name>
</gene>
<sequence>MDTAALDRVGEQLDTFVGEVFSSLARKDQREKAGLYARGLMLDGRRKSMQPMAQRLRVDHQQLQQFVTTSPWDVTPVRKTLSRRACGLITPDAWVIDDTGFIKDGPASPGVARQYSGTLGKVGNCQIAVSVHAATDAASAPLDWRLFLPESWDDRSTTDPDAIAAITARRRRSAIPDTEHHRPKWAMAIEMIDELTEWGRIPPVVVADAGYGDTTAFRLALTERGIDYVVAVKAATSAHPGDAVPETQPYSGRGRPPTPRYGPHATCKDLVLAAGRKSLRTVTWRKGSKTDPTNPTASMRSRFAVLRVRPANRDIPRAEDGTLPAVWLLAEWPTGADEPTDYWLSTLPVDTPLPELVRLAKIRWRVEHDYRELKTGLGLDHFEGRSWLGWHHHATLVTAAHLFLTTLRLTDPKAAGQD</sequence>
<dbReference type="NCBIfam" id="NF033540">
    <property type="entry name" value="transpos_IS701"/>
    <property type="match status" value="1"/>
</dbReference>
<dbReference type="RefSeq" id="WP_073358029.1">
    <property type="nucleotide sequence ID" value="NZ_FNTL01000002.1"/>
</dbReference>
<dbReference type="InterPro" id="IPR012337">
    <property type="entry name" value="RNaseH-like_sf"/>
</dbReference>
<feature type="domain" description="Transposase IS701-like DDE" evidence="2">
    <location>
        <begin position="20"/>
        <end position="290"/>
    </location>
</feature>
<evidence type="ECO:0000256" key="1">
    <source>
        <dbReference type="SAM" id="MobiDB-lite"/>
    </source>
</evidence>
<evidence type="ECO:0000259" key="2">
    <source>
        <dbReference type="Pfam" id="PF13546"/>
    </source>
</evidence>